<sequence length="620" mass="70765">MGFLSSKRSFSHPPTPNSLLSIKFRDSRWGIGPVFDWYRGLSDSLGETFISRIQVRKDTRGVVPHRFIVLYMQDGSVHRFDRRPDRTVSNVAGLVLILKDKPVATKDECVRNLAGDTRTEMETQTIQEIELILDGKVDLEVVLTACFAISKDPSAQKYTLYAHNCFFFSWTILMFTSRHCLPYEIPSPEVLLQRLRASYLPQFTTFLVDEATDILLDLVGEIVTIFLDNLGPTVYQGLPPFARVAWFLPRSVVRSICQHILRARLHFGLRKHLERQVADVVEKKAVVLCRQGLGHDNLPALLEKHLWLRELDKVVGPVLRVELIRILWGSIFDAISSAYNGGDPLALVQEVKDPSLKFMFLGRRMLQYIAVCNAILHAALHAARQAADREEEKARQDREADILQLSYDALSLTQYGDTVLPVLNERMFDLAWKAAEVGALEAAQTVVRETRARMRYKDKGDKMWEEIWRTWAERWAEAQKITQRKSIETVNRIVQKVLEVGGDVVIAELSDASTHFVQARVRKLIDSDEKGKSRSRKLLQLYSDRKMTNGTLQELMQAIMKKDTINSEQLGNVNETMSRIWTDARKLPALKEKGEFNRGCLNQERMDGGVLCVQPNDSKN</sequence>
<dbReference type="HOGENOM" id="CLU_035632_0_0_1"/>
<gene>
    <name evidence="1" type="ORF">Moror_6662</name>
</gene>
<keyword evidence="2" id="KW-1185">Reference proteome</keyword>
<organism evidence="1 2">
    <name type="scientific">Moniliophthora roreri (strain MCA 2997)</name>
    <name type="common">Cocoa frosty pod rot fungus</name>
    <name type="synonym">Crinipellis roreri</name>
    <dbReference type="NCBI Taxonomy" id="1381753"/>
    <lineage>
        <taxon>Eukaryota</taxon>
        <taxon>Fungi</taxon>
        <taxon>Dikarya</taxon>
        <taxon>Basidiomycota</taxon>
        <taxon>Agaricomycotina</taxon>
        <taxon>Agaricomycetes</taxon>
        <taxon>Agaricomycetidae</taxon>
        <taxon>Agaricales</taxon>
        <taxon>Marasmiineae</taxon>
        <taxon>Marasmiaceae</taxon>
        <taxon>Moniliophthora</taxon>
    </lineage>
</organism>
<reference evidence="1 2" key="1">
    <citation type="journal article" date="2014" name="BMC Genomics">
        <title>Genome and secretome analysis of the hemibiotrophic fungal pathogen, Moniliophthora roreri, which causes frosty pod rot disease of cacao: mechanisms of the biotrophic and necrotrophic phases.</title>
        <authorList>
            <person name="Meinhardt L.W."/>
            <person name="Costa G.G.L."/>
            <person name="Thomazella D.P.T."/>
            <person name="Teixeira P.J.P.L."/>
            <person name="Carazzolle M.F."/>
            <person name="Schuster S.C."/>
            <person name="Carlson J.E."/>
            <person name="Guiltinan M.J."/>
            <person name="Mieczkowski P."/>
            <person name="Farmer A."/>
            <person name="Ramaraj T."/>
            <person name="Crozier J."/>
            <person name="Davis R.E."/>
            <person name="Shao J."/>
            <person name="Melnick R.L."/>
            <person name="Pereira G.A.G."/>
            <person name="Bailey B.A."/>
        </authorList>
    </citation>
    <scope>NUCLEOTIDE SEQUENCE [LARGE SCALE GENOMIC DNA]</scope>
    <source>
        <strain evidence="1 2">MCA 2997</strain>
    </source>
</reference>
<proteinExistence type="predicted"/>
<comment type="caution">
    <text evidence="1">The sequence shown here is derived from an EMBL/GenBank/DDBJ whole genome shotgun (WGS) entry which is preliminary data.</text>
</comment>
<name>V2XW60_MONRO</name>
<dbReference type="OrthoDB" id="3269726at2759"/>
<dbReference type="EMBL" id="AWSO01000040">
    <property type="protein sequence ID" value="ESK96790.1"/>
    <property type="molecule type" value="Genomic_DNA"/>
</dbReference>
<protein>
    <submittedName>
        <fullName evidence="1">Uncharacterized protein</fullName>
    </submittedName>
</protein>
<dbReference type="KEGG" id="mrr:Moror_6662"/>
<evidence type="ECO:0000313" key="2">
    <source>
        <dbReference type="Proteomes" id="UP000017559"/>
    </source>
</evidence>
<accession>V2XW60</accession>
<dbReference type="Proteomes" id="UP000017559">
    <property type="component" value="Unassembled WGS sequence"/>
</dbReference>
<evidence type="ECO:0000313" key="1">
    <source>
        <dbReference type="EMBL" id="ESK96790.1"/>
    </source>
</evidence>
<dbReference type="AlphaFoldDB" id="V2XW60"/>